<keyword evidence="3 6" id="KW-0249">Electron transport</keyword>
<evidence type="ECO:0000256" key="5">
    <source>
        <dbReference type="ARBA" id="ARBA00023014"/>
    </source>
</evidence>
<comment type="function">
    <text evidence="6">Ferredoxins are iron-sulfur proteins that transfer electrons in a wide variety of metabolic reactions.</text>
</comment>
<dbReference type="PROSITE" id="PS51379">
    <property type="entry name" value="4FE4S_FER_2"/>
    <property type="match status" value="1"/>
</dbReference>
<dbReference type="GO" id="GO:0051536">
    <property type="term" value="F:iron-sulfur cluster binding"/>
    <property type="evidence" value="ECO:0007669"/>
    <property type="project" value="UniProtKB-KW"/>
</dbReference>
<sequence length="63" mass="6629">MKAFVDPDTCLGCGVCETIAPNVFKLGSEPYAIVLVDVVAPEDEAAVREAMEACPEGAITIEE</sequence>
<keyword evidence="1 6" id="KW-0813">Transport</keyword>
<dbReference type="AlphaFoldDB" id="A0A7C4PRH1"/>
<gene>
    <name evidence="8" type="ORF">ENT37_03665</name>
</gene>
<feature type="domain" description="4Fe-4S ferredoxin-type" evidence="7">
    <location>
        <begin position="1"/>
        <end position="29"/>
    </location>
</feature>
<evidence type="ECO:0000259" key="7">
    <source>
        <dbReference type="PROSITE" id="PS51379"/>
    </source>
</evidence>
<dbReference type="GO" id="GO:0005506">
    <property type="term" value="F:iron ion binding"/>
    <property type="evidence" value="ECO:0007669"/>
    <property type="project" value="UniProtKB-UniRule"/>
</dbReference>
<dbReference type="Pfam" id="PF13370">
    <property type="entry name" value="Fer4_13"/>
    <property type="match status" value="1"/>
</dbReference>
<dbReference type="PANTHER" id="PTHR36923">
    <property type="entry name" value="FERREDOXIN"/>
    <property type="match status" value="1"/>
</dbReference>
<dbReference type="SUPFAM" id="SSF54862">
    <property type="entry name" value="4Fe-4S ferredoxins"/>
    <property type="match status" value="1"/>
</dbReference>
<keyword evidence="5 6" id="KW-0411">Iron-sulfur</keyword>
<dbReference type="InterPro" id="IPR051269">
    <property type="entry name" value="Fe-S_cluster_ET"/>
</dbReference>
<comment type="caution">
    <text evidence="8">The sequence shown here is derived from an EMBL/GenBank/DDBJ whole genome shotgun (WGS) entry which is preliminary data.</text>
</comment>
<evidence type="ECO:0000256" key="2">
    <source>
        <dbReference type="ARBA" id="ARBA00022723"/>
    </source>
</evidence>
<dbReference type="Gene3D" id="3.30.70.20">
    <property type="match status" value="1"/>
</dbReference>
<evidence type="ECO:0000256" key="4">
    <source>
        <dbReference type="ARBA" id="ARBA00023004"/>
    </source>
</evidence>
<proteinExistence type="predicted"/>
<dbReference type="InterPro" id="IPR017896">
    <property type="entry name" value="4Fe4S_Fe-S-bd"/>
</dbReference>
<evidence type="ECO:0000256" key="3">
    <source>
        <dbReference type="ARBA" id="ARBA00022982"/>
    </source>
</evidence>
<keyword evidence="4 6" id="KW-0408">Iron</keyword>
<dbReference type="InterPro" id="IPR001080">
    <property type="entry name" value="3Fe4S_ferredoxin"/>
</dbReference>
<protein>
    <recommendedName>
        <fullName evidence="6">Ferredoxin</fullName>
    </recommendedName>
</protein>
<dbReference type="EMBL" id="DSYK01000188">
    <property type="protein sequence ID" value="HGS20950.1"/>
    <property type="molecule type" value="Genomic_DNA"/>
</dbReference>
<reference evidence="8" key="1">
    <citation type="journal article" date="2020" name="mSystems">
        <title>Genome- and Community-Level Interaction Insights into Carbon Utilization and Element Cycling Functions of Hydrothermarchaeota in Hydrothermal Sediment.</title>
        <authorList>
            <person name="Zhou Z."/>
            <person name="Liu Y."/>
            <person name="Xu W."/>
            <person name="Pan J."/>
            <person name="Luo Z.H."/>
            <person name="Li M."/>
        </authorList>
    </citation>
    <scope>NUCLEOTIDE SEQUENCE [LARGE SCALE GENOMIC DNA]</scope>
    <source>
        <strain evidence="8">SpSt-573</strain>
    </source>
</reference>
<dbReference type="GO" id="GO:0009055">
    <property type="term" value="F:electron transfer activity"/>
    <property type="evidence" value="ECO:0007669"/>
    <property type="project" value="UniProtKB-UniRule"/>
</dbReference>
<organism evidence="8">
    <name type="scientific">Anaerolinea thermolimosa</name>
    <dbReference type="NCBI Taxonomy" id="229919"/>
    <lineage>
        <taxon>Bacteria</taxon>
        <taxon>Bacillati</taxon>
        <taxon>Chloroflexota</taxon>
        <taxon>Anaerolineae</taxon>
        <taxon>Anaerolineales</taxon>
        <taxon>Anaerolineaceae</taxon>
        <taxon>Anaerolinea</taxon>
    </lineage>
</organism>
<accession>A0A7C4PRH1</accession>
<evidence type="ECO:0000256" key="6">
    <source>
        <dbReference type="RuleBase" id="RU368020"/>
    </source>
</evidence>
<evidence type="ECO:0000256" key="1">
    <source>
        <dbReference type="ARBA" id="ARBA00022448"/>
    </source>
</evidence>
<dbReference type="PANTHER" id="PTHR36923:SF3">
    <property type="entry name" value="FERREDOXIN"/>
    <property type="match status" value="1"/>
</dbReference>
<keyword evidence="2 6" id="KW-0479">Metal-binding</keyword>
<evidence type="ECO:0000313" key="8">
    <source>
        <dbReference type="EMBL" id="HGS20950.1"/>
    </source>
</evidence>
<name>A0A7C4PRH1_9CHLR</name>
<dbReference type="PRINTS" id="PR00352">
    <property type="entry name" value="3FE4SFRDOXIN"/>
</dbReference>